<sequence>MKKKTTLFGIAFISGLLSACGGGGGSSDSPSSVTTPPNVPNDSISPELSDEFVPFKDQPVLDKIRDTINGNTSNDTDYNVALGHMIAEPFGDYPYGRTARLVQIYNLGINSIKYPNVLCAEVTKTDAVKTLKLKDNKDNCVILDKTYRKGSSITQTVNGNTITLTFNNVRYGSNVDFNLKDDYLISGTIIHSKTKDASGASETYKIDQLEFQRVAENSTAPASGAGFNEDSKEYLQVLNYSYSLTDDYGNGSNGSRTLKSQGTIIGQPYLADFRYKFDFNTTTPFTMEEIALNNFEHLPVEGTLKITDHYNQVIEVKQNQPKSLKATVYFNGSEITDLLWSTIIGDKK</sequence>
<keyword evidence="4" id="KW-1185">Reference proteome</keyword>
<accession>A0ABX1UP46</accession>
<dbReference type="RefSeq" id="WP_131267368.1">
    <property type="nucleotide sequence ID" value="NZ_JABERJ010000004.1"/>
</dbReference>
<organism evidence="3 4">
    <name type="scientific">Acinetobacter terrestris</name>
    <dbReference type="NCBI Taxonomy" id="2529843"/>
    <lineage>
        <taxon>Bacteria</taxon>
        <taxon>Pseudomonadati</taxon>
        <taxon>Pseudomonadota</taxon>
        <taxon>Gammaproteobacteria</taxon>
        <taxon>Moraxellales</taxon>
        <taxon>Moraxellaceae</taxon>
        <taxon>Acinetobacter</taxon>
        <taxon>Acinetobacter Taxon 24</taxon>
    </lineage>
</organism>
<feature type="region of interest" description="Disordered" evidence="1">
    <location>
        <begin position="25"/>
        <end position="49"/>
    </location>
</feature>
<evidence type="ECO:0000256" key="2">
    <source>
        <dbReference type="SAM" id="SignalP"/>
    </source>
</evidence>
<evidence type="ECO:0000313" key="3">
    <source>
        <dbReference type="EMBL" id="NNH25003.1"/>
    </source>
</evidence>
<proteinExistence type="predicted"/>
<reference evidence="3 4" key="1">
    <citation type="submission" date="2020-04" db="EMBL/GenBank/DDBJ databases">
        <title>Acinetobacter Taxon 24.</title>
        <authorList>
            <person name="Nemec A."/>
            <person name="Radolfova-Krizova L."/>
            <person name="Higgins P.G."/>
            <person name="Spanelova P."/>
        </authorList>
    </citation>
    <scope>NUCLEOTIDE SEQUENCE [LARGE SCALE GENOMIC DNA]</scope>
    <source>
        <strain evidence="3 4">ANC 5084</strain>
    </source>
</reference>
<evidence type="ECO:0008006" key="5">
    <source>
        <dbReference type="Google" id="ProtNLM"/>
    </source>
</evidence>
<feature type="signal peptide" evidence="2">
    <location>
        <begin position="1"/>
        <end position="19"/>
    </location>
</feature>
<dbReference type="PROSITE" id="PS51257">
    <property type="entry name" value="PROKAR_LIPOPROTEIN"/>
    <property type="match status" value="1"/>
</dbReference>
<dbReference type="EMBL" id="JABERJ010000004">
    <property type="protein sequence ID" value="NNH25003.1"/>
    <property type="molecule type" value="Genomic_DNA"/>
</dbReference>
<name>A0ABX1UP46_9GAMM</name>
<evidence type="ECO:0000313" key="4">
    <source>
        <dbReference type="Proteomes" id="UP000555322"/>
    </source>
</evidence>
<comment type="caution">
    <text evidence="3">The sequence shown here is derived from an EMBL/GenBank/DDBJ whole genome shotgun (WGS) entry which is preliminary data.</text>
</comment>
<dbReference type="Proteomes" id="UP000555322">
    <property type="component" value="Unassembled WGS sequence"/>
</dbReference>
<feature type="compositionally biased region" description="Polar residues" evidence="1">
    <location>
        <begin position="33"/>
        <end position="46"/>
    </location>
</feature>
<protein>
    <recommendedName>
        <fullName evidence="5">Lipoprotein</fullName>
    </recommendedName>
</protein>
<feature type="chain" id="PRO_5046915287" description="Lipoprotein" evidence="2">
    <location>
        <begin position="20"/>
        <end position="348"/>
    </location>
</feature>
<keyword evidence="2" id="KW-0732">Signal</keyword>
<gene>
    <name evidence="3" type="ORF">HLH15_00620</name>
</gene>
<evidence type="ECO:0000256" key="1">
    <source>
        <dbReference type="SAM" id="MobiDB-lite"/>
    </source>
</evidence>